<gene>
    <name evidence="2" type="ORF">IDH41_15575</name>
</gene>
<accession>A0A927CQY0</accession>
<dbReference type="EMBL" id="JACXIY010000017">
    <property type="protein sequence ID" value="MBD2870010.1"/>
    <property type="molecule type" value="Genomic_DNA"/>
</dbReference>
<evidence type="ECO:0000313" key="3">
    <source>
        <dbReference type="Proteomes" id="UP000632125"/>
    </source>
</evidence>
<dbReference type="AlphaFoldDB" id="A0A927CQY0"/>
<proteinExistence type="predicted"/>
<keyword evidence="1" id="KW-1133">Transmembrane helix</keyword>
<keyword evidence="1" id="KW-0812">Transmembrane</keyword>
<sequence>MKTNRIARWAMLGIAGIAAVLLLAKAAALFGHTNNYVFIPHGPGRGGHGAYLAFRKIEHHPTLADWFAPAWMFLKLAVLAAAMWLWSKSSGILRGAGAAAAGIALASLLSPIWGALLAIAMLVWKPKNKSIDALASYGGAPLIGGGSYAGADAAPLTRRSSDTGTYLDEWERKTRESFK</sequence>
<evidence type="ECO:0000256" key="1">
    <source>
        <dbReference type="SAM" id="Phobius"/>
    </source>
</evidence>
<comment type="caution">
    <text evidence="2">The sequence shown here is derived from an EMBL/GenBank/DDBJ whole genome shotgun (WGS) entry which is preliminary data.</text>
</comment>
<evidence type="ECO:0000313" key="2">
    <source>
        <dbReference type="EMBL" id="MBD2870010.1"/>
    </source>
</evidence>
<feature type="transmembrane region" description="Helical" evidence="1">
    <location>
        <begin position="66"/>
        <end position="86"/>
    </location>
</feature>
<name>A0A927CQY0_9BACL</name>
<protein>
    <submittedName>
        <fullName evidence="2">Uncharacterized protein</fullName>
    </submittedName>
</protein>
<keyword evidence="3" id="KW-1185">Reference proteome</keyword>
<keyword evidence="1" id="KW-0472">Membrane</keyword>
<dbReference type="RefSeq" id="WP_190862582.1">
    <property type="nucleotide sequence ID" value="NZ_JACXIY010000017.1"/>
</dbReference>
<organism evidence="2 3">
    <name type="scientific">Paenibacillus arenilitoris</name>
    <dbReference type="NCBI Taxonomy" id="2772299"/>
    <lineage>
        <taxon>Bacteria</taxon>
        <taxon>Bacillati</taxon>
        <taxon>Bacillota</taxon>
        <taxon>Bacilli</taxon>
        <taxon>Bacillales</taxon>
        <taxon>Paenibacillaceae</taxon>
        <taxon>Paenibacillus</taxon>
    </lineage>
</organism>
<reference evidence="2" key="1">
    <citation type="submission" date="2020-09" db="EMBL/GenBank/DDBJ databases">
        <title>A novel bacterium of genus Paenibacillus, isolated from South China Sea.</title>
        <authorList>
            <person name="Huang H."/>
            <person name="Mo K."/>
            <person name="Hu Y."/>
        </authorList>
    </citation>
    <scope>NUCLEOTIDE SEQUENCE</scope>
    <source>
        <strain evidence="2">IB182493</strain>
    </source>
</reference>
<dbReference type="Proteomes" id="UP000632125">
    <property type="component" value="Unassembled WGS sequence"/>
</dbReference>
<feature type="transmembrane region" description="Helical" evidence="1">
    <location>
        <begin position="98"/>
        <end position="124"/>
    </location>
</feature>